<dbReference type="EMBL" id="BGPR01000110">
    <property type="protein sequence ID" value="GBL95302.1"/>
    <property type="molecule type" value="Genomic_DNA"/>
</dbReference>
<organism evidence="1 2">
    <name type="scientific">Araneus ventricosus</name>
    <name type="common">Orbweaver spider</name>
    <name type="synonym">Epeira ventricosa</name>
    <dbReference type="NCBI Taxonomy" id="182803"/>
    <lineage>
        <taxon>Eukaryota</taxon>
        <taxon>Metazoa</taxon>
        <taxon>Ecdysozoa</taxon>
        <taxon>Arthropoda</taxon>
        <taxon>Chelicerata</taxon>
        <taxon>Arachnida</taxon>
        <taxon>Araneae</taxon>
        <taxon>Araneomorphae</taxon>
        <taxon>Entelegynae</taxon>
        <taxon>Araneoidea</taxon>
        <taxon>Araneidae</taxon>
        <taxon>Araneus</taxon>
    </lineage>
</organism>
<proteinExistence type="predicted"/>
<name>A0A4Y2BSW6_ARAVE</name>
<dbReference type="AlphaFoldDB" id="A0A4Y2BSW6"/>
<gene>
    <name evidence="1" type="ORF">AVEN_37751_1</name>
</gene>
<dbReference type="Proteomes" id="UP000499080">
    <property type="component" value="Unassembled WGS sequence"/>
</dbReference>
<reference evidence="1 2" key="1">
    <citation type="journal article" date="2019" name="Sci. Rep.">
        <title>Orb-weaving spider Araneus ventricosus genome elucidates the spidroin gene catalogue.</title>
        <authorList>
            <person name="Kono N."/>
            <person name="Nakamura H."/>
            <person name="Ohtoshi R."/>
            <person name="Moran D.A.P."/>
            <person name="Shinohara A."/>
            <person name="Yoshida Y."/>
            <person name="Fujiwara M."/>
            <person name="Mori M."/>
            <person name="Tomita M."/>
            <person name="Arakawa K."/>
        </authorList>
    </citation>
    <scope>NUCLEOTIDE SEQUENCE [LARGE SCALE GENOMIC DNA]</scope>
</reference>
<evidence type="ECO:0000313" key="1">
    <source>
        <dbReference type="EMBL" id="GBL95302.1"/>
    </source>
</evidence>
<keyword evidence="2" id="KW-1185">Reference proteome</keyword>
<sequence length="165" mass="18782">MKIKLTRSKPEFCLQGTEGHKVLLERISLLVRKVHVSPRVILGHVKALEKEIARYPINRVLCKVYSVPQGSMPMRVCFRHSSDVERKFCHCGECGQVSEPGSHWLAFYSEGSNIEFFDSYGNPPEFYGPRFQGFTSNYSSVYWNSTTLQSLTSNLCKDPIVLTLS</sequence>
<accession>A0A4Y2BSW6</accession>
<protein>
    <submittedName>
        <fullName evidence="1">Uncharacterized protein</fullName>
    </submittedName>
</protein>
<dbReference type="OrthoDB" id="6456715at2759"/>
<evidence type="ECO:0000313" key="2">
    <source>
        <dbReference type="Proteomes" id="UP000499080"/>
    </source>
</evidence>
<comment type="caution">
    <text evidence="1">The sequence shown here is derived from an EMBL/GenBank/DDBJ whole genome shotgun (WGS) entry which is preliminary data.</text>
</comment>